<dbReference type="PANTHER" id="PTHR17695:SF11">
    <property type="entry name" value="SMALL SUBUNIT PROCESSOME COMPONENT 20 HOMOLOG"/>
    <property type="match status" value="1"/>
</dbReference>
<dbReference type="Gene3D" id="1.25.10.10">
    <property type="entry name" value="Leucine-rich Repeat Variant"/>
    <property type="match status" value="2"/>
</dbReference>
<dbReference type="InterPro" id="IPR052575">
    <property type="entry name" value="SSU_processome_comp_20"/>
</dbReference>
<feature type="domain" description="U3 small nucleolar RNA-associated protein 20 N-terminal" evidence="2">
    <location>
        <begin position="876"/>
        <end position="1470"/>
    </location>
</feature>
<feature type="compositionally biased region" description="Acidic residues" evidence="1">
    <location>
        <begin position="2419"/>
        <end position="2430"/>
    </location>
</feature>
<protein>
    <submittedName>
        <fullName evidence="4">Uncharacterized protein</fullName>
    </submittedName>
</protein>
<reference evidence="4" key="1">
    <citation type="journal article" date="2020" name="Stud. Mycol.">
        <title>101 Dothideomycetes genomes: a test case for predicting lifestyles and emergence of pathogens.</title>
        <authorList>
            <person name="Haridas S."/>
            <person name="Albert R."/>
            <person name="Binder M."/>
            <person name="Bloem J."/>
            <person name="Labutti K."/>
            <person name="Salamov A."/>
            <person name="Andreopoulos B."/>
            <person name="Baker S."/>
            <person name="Barry K."/>
            <person name="Bills G."/>
            <person name="Bluhm B."/>
            <person name="Cannon C."/>
            <person name="Castanera R."/>
            <person name="Culley D."/>
            <person name="Daum C."/>
            <person name="Ezra D."/>
            <person name="Gonzalez J."/>
            <person name="Henrissat B."/>
            <person name="Kuo A."/>
            <person name="Liang C."/>
            <person name="Lipzen A."/>
            <person name="Lutzoni F."/>
            <person name="Magnuson J."/>
            <person name="Mondo S."/>
            <person name="Nolan M."/>
            <person name="Ohm R."/>
            <person name="Pangilinan J."/>
            <person name="Park H.-J."/>
            <person name="Ramirez L."/>
            <person name="Alfaro M."/>
            <person name="Sun H."/>
            <person name="Tritt A."/>
            <person name="Yoshinaga Y."/>
            <person name="Zwiers L.-H."/>
            <person name="Turgeon B."/>
            <person name="Goodwin S."/>
            <person name="Spatafora J."/>
            <person name="Crous P."/>
            <person name="Grigoriev I."/>
        </authorList>
    </citation>
    <scope>NUCLEOTIDE SEQUENCE</scope>
    <source>
        <strain evidence="4">CBS 262.69</strain>
    </source>
</reference>
<feature type="region of interest" description="Disordered" evidence="1">
    <location>
        <begin position="2583"/>
        <end position="2612"/>
    </location>
</feature>
<name>A0A6G1I330_9PEZI</name>
<dbReference type="PANTHER" id="PTHR17695">
    <property type="entry name" value="SMALL SUBUNIT PROCESSOME COMPONENT 20 HOMOLOG"/>
    <property type="match status" value="1"/>
</dbReference>
<gene>
    <name evidence="4" type="ORF">EJ06DRAFT_580648</name>
</gene>
<feature type="compositionally biased region" description="Basic and acidic residues" evidence="1">
    <location>
        <begin position="2591"/>
        <end position="2603"/>
    </location>
</feature>
<dbReference type="GO" id="GO:0030686">
    <property type="term" value="C:90S preribosome"/>
    <property type="evidence" value="ECO:0007669"/>
    <property type="project" value="TreeGrafter"/>
</dbReference>
<evidence type="ECO:0000259" key="3">
    <source>
        <dbReference type="Pfam" id="PF20416"/>
    </source>
</evidence>
<feature type="region of interest" description="Disordered" evidence="1">
    <location>
        <begin position="2410"/>
        <end position="2431"/>
    </location>
</feature>
<dbReference type="Proteomes" id="UP000799640">
    <property type="component" value="Unassembled WGS sequence"/>
</dbReference>
<dbReference type="Pfam" id="PF07539">
    <property type="entry name" value="UTP20_N"/>
    <property type="match status" value="1"/>
</dbReference>
<dbReference type="InterPro" id="IPR011989">
    <property type="entry name" value="ARM-like"/>
</dbReference>
<accession>A0A6G1I330</accession>
<feature type="domain" description="U3 small nucleolar RNA-associated protein 20" evidence="3">
    <location>
        <begin position="1679"/>
        <end position="1899"/>
    </location>
</feature>
<organism evidence="4 5">
    <name type="scientific">Trichodelitschia bisporula</name>
    <dbReference type="NCBI Taxonomy" id="703511"/>
    <lineage>
        <taxon>Eukaryota</taxon>
        <taxon>Fungi</taxon>
        <taxon>Dikarya</taxon>
        <taxon>Ascomycota</taxon>
        <taxon>Pezizomycotina</taxon>
        <taxon>Dothideomycetes</taxon>
        <taxon>Dothideomycetes incertae sedis</taxon>
        <taxon>Phaeotrichales</taxon>
        <taxon>Phaeotrichaceae</taxon>
        <taxon>Trichodelitschia</taxon>
    </lineage>
</organism>
<dbReference type="InterPro" id="IPR046523">
    <property type="entry name" value="UTP20_dom"/>
</dbReference>
<proteinExistence type="predicted"/>
<feature type="region of interest" description="Disordered" evidence="1">
    <location>
        <begin position="856"/>
        <end position="878"/>
    </location>
</feature>
<evidence type="ECO:0000313" key="5">
    <source>
        <dbReference type="Proteomes" id="UP000799640"/>
    </source>
</evidence>
<dbReference type="EMBL" id="ML996691">
    <property type="protein sequence ID" value="KAF2402385.1"/>
    <property type="molecule type" value="Genomic_DNA"/>
</dbReference>
<keyword evidence="5" id="KW-1185">Reference proteome</keyword>
<evidence type="ECO:0000313" key="4">
    <source>
        <dbReference type="EMBL" id="KAF2402385.1"/>
    </source>
</evidence>
<dbReference type="InterPro" id="IPR016024">
    <property type="entry name" value="ARM-type_fold"/>
</dbReference>
<evidence type="ECO:0000256" key="1">
    <source>
        <dbReference type="SAM" id="MobiDB-lite"/>
    </source>
</evidence>
<evidence type="ECO:0000259" key="2">
    <source>
        <dbReference type="Pfam" id="PF07539"/>
    </source>
</evidence>
<sequence length="2612" mass="293647">MDSKPARKKVAPFRVVKKRKETSTKNHKFESFNHRIARLKIDPIRRERGIDDDDLSVNHTHFQAALEKWAELNLSEIYVAFAKKVKPLCESLPQLLHHEDRIAELLIEAIEQGSVISVEPLLDLVANLAQDLRERIERHIQRIATTVVSLSAKHPEAEVAEWSFNCLTWLFKYLEKLLVPDLRPLYTILAPFLGKTRQKPYVARFTAESLSFLVRKASVKYHINQAPLHDIVEAILGDLCDPSSQKNVEMYEQGVVVLFAESIKGAGRSLYSKGDAVFRELATTVYRLNNEDAVMAKPAVEVLKGVFLSVLHHTEPPTFRPILSILLEKTKIADNGVTEPSLILSAQLILLLSSTRKGSRVEDWSLVFERISGQIEYLTSRDATLFADASAQVLAAFGVAHQACALDAAISNLKLFDIISCSRWQDSFPGFCDFYAELGQDRFRSLLLPHFQKFVTTSWAQCREKLAALIPKLAHTGFLLKNSISLPRSWQAEIGNQFERLPKALDGLRDSEVFYYNALVELLGATSVEEALPPKVSLKVYGALETRLGANGGDITSPGFRELFVVGNGFRYAAANGPVDEADLWPLLSSLSSQFRRYHAFWSSVATFLRVRQPEGTGPETEAMVESLLESLTSPSHDVRLVALEILQTLTKIRTGKDSAALSTAISIETMPLTLDTARTISMQLRNLASNYVNVTADPWLRRAIPKFCFGLLHVRMAQVWEDSCQALKVMSQSKEGEDVICETAFQWLEASPDDSTPTGAKGFRQPHVPQSNHQFPDEDGMVGLIHETLLKRSPAVEQLESLFREIHHPARLTTPFNRSQALRVLKAVPQIAEKRSRAIVPTLLSWALDMDVDYEPEEGDSESPKVPGSKGNSERWSRKDQKGMLSLFALFTNPKVLYRSAEVYAALLSLLEHGDGEIQKSALQALFTWKNPHVSRYEEDLLKLLDDAKLKEQMSVFLDAEQNDSTLRDEDREGVVPIILRLLYGRIISRTKGDRQSNRRTVFVLLARFRENEVSEFITVALGALSRLSLRDANGNIQANELQTESLSQRKQFGVLNMLKDMLDIWKTTAAPYISRLVDPVVYCLVRATREVEQSSIAGSNDNAPNGDSLTRSIRQVAIQCLSALFQIRPEFEWSPYMPTIFREVIDPRVEKLPVEMAQGISGLLRVFSAWSHAIQIAPFLSRYNDKLLPKIADCIGLGTTKSEVKRFVLKDILCALTEQCKLAKPPSNAEAASVVERYASNFLDRIGACLRSDPNKELLEDCIEGVVQLSEYATVASPDLLDVSAYLLQQPARRVSPRTKSKLLHIILKFVPLTDLPDSLFDKLFQALCSSFAYFNDRDNRALLCQLSFQLAQKDESLVGVAKLVQDLNSFSEKRLNEPDFERRAAAYYIINEEQYTTFDLRKWNLLLSNMLFFIKDEEEMAIRASSGMAIRRFVEVAAKDDPADAAEHRSLLQQLVISGVEKGIRDQPELVRAEYLSVLLHLVRYHPQWPVVSDMSVLVSEDEDASFFVNILHIQKGRRVGALQRLCVSAQSGALSSRNIYHLLIPLIEHYIIEPIDGVLTSESITAFGTLARWMDFSQFRALFRRYIGFLHSKEEIQVTILKVLDTLSTTFCQAAGLKHADLKSVEASHESGEKMDTEMRETTTLSASMPSQEKLSHHLIEEVLPPLTKFMHEKDESFVSRRIMLAVVIAKLLRLLSEEEFQVRLPALLTDTCNILRSKDQDSRDSTRKALASICTLIGPSSVGFVIKELRTALARGFYLHVLSYTVHSILESTTPFFEPGALDYCARDVVSVIMEDIFGATGKDKDAAEYLKDKNTKKEVKGKKSFDSMQLLASVTSLTHMIDLIRPLELLLLESLNHKDVRKVEELFRRIELGVLQNTLAQDRGVLVFCYEVIKDASTLGQDVKAQRSHSFVPRKQHKSAHHGLAKSEVVGKVMRFALEIVRAVLRKHKHLQTTENIAGFMPIIGDALLKEQEDVKLASIRLFTAIVSIPLPRIESDAAVYVAESARIVEDSQATNDELSQAALKLVAAVLRERRNAKVKVKDRTIALLLKKLKPDLQVTSQQGAAFNLLRSIIGRKVMIPEVYEVIDGEDGVAAISIRDHDRTTRDLARGVYFQFLMEYPQTKGRFAKQLSFLIRNLEFRHVEGRQSAMETLNLLLNKSGDEIAGEVLREAFWPLVAVMVNDDSSDCRGMAAGLVKTIFSRADDEWAKNFLSLFKKMLENGTKTIQKRTALQCWTLYLEVSGEEAKEAPYVQAKVTKLLSGDAEDFDTQEWQLVYYALHTARLLCKLRPKTVFASDAQPLWLYIRAHMSFPHAWVKQEAAKLIGMYVADFGSASGGKLEKLPLVGSGGLKLQGDDLCEIAYRNLGALRPGASQEMAAQLARNLAFLGRCFAANGMRWKLSGEVTSSQPASDSADEEDVSDEDVEEKKSFGTALEYMFARLTVVLRREPRKPKDPSQPLLRPAKLLYPKTAALQLVSALCATLPVEALTPSLEIVLLPLIHLTDTSITAPTSSDLAFTETYEALVRDATELMDLLQKKLGTTEYVNVMQKVKKGMQEKRDDRRTKRRIEAITMPEKVEKVKKRKREAEKARRKEKGALHRGQRRGW</sequence>
<dbReference type="Pfam" id="PF20416">
    <property type="entry name" value="UTP20"/>
    <property type="match status" value="1"/>
</dbReference>
<dbReference type="OrthoDB" id="360653at2759"/>
<dbReference type="GO" id="GO:0032040">
    <property type="term" value="C:small-subunit processome"/>
    <property type="evidence" value="ECO:0007669"/>
    <property type="project" value="TreeGrafter"/>
</dbReference>
<dbReference type="InterPro" id="IPR011430">
    <property type="entry name" value="UTP20_N"/>
</dbReference>
<dbReference type="SUPFAM" id="SSF48371">
    <property type="entry name" value="ARM repeat"/>
    <property type="match status" value="3"/>
</dbReference>